<dbReference type="FunFam" id="1.20.1080.10:FF:000077">
    <property type="entry name" value="Predicted protein"/>
    <property type="match status" value="1"/>
</dbReference>
<dbReference type="eggNOG" id="KOG0224">
    <property type="taxonomic scope" value="Eukaryota"/>
</dbReference>
<comment type="similarity">
    <text evidence="2 7">Belongs to the MIP/aquaporin (TC 1.A.8) family.</text>
</comment>
<gene>
    <name evidence="9" type="ORF">NEMVEDRAFT_v1g243020</name>
</gene>
<evidence type="ECO:0008006" key="11">
    <source>
        <dbReference type="Google" id="ProtNLM"/>
    </source>
</evidence>
<comment type="subcellular location">
    <subcellularLocation>
        <location evidence="1">Membrane</location>
        <topology evidence="1">Multi-pass membrane protein</topology>
    </subcellularLocation>
</comment>
<keyword evidence="3 7" id="KW-0813">Transport</keyword>
<evidence type="ECO:0000256" key="2">
    <source>
        <dbReference type="ARBA" id="ARBA00006175"/>
    </source>
</evidence>
<feature type="transmembrane region" description="Helical" evidence="8">
    <location>
        <begin position="20"/>
        <end position="38"/>
    </location>
</feature>
<dbReference type="Pfam" id="PF00230">
    <property type="entry name" value="MIP"/>
    <property type="match status" value="1"/>
</dbReference>
<dbReference type="PANTHER" id="PTHR43829:SF9">
    <property type="entry name" value="AQUAPORIN-9"/>
    <property type="match status" value="1"/>
</dbReference>
<keyword evidence="4 7" id="KW-0812">Transmembrane</keyword>
<evidence type="ECO:0000313" key="10">
    <source>
        <dbReference type="Proteomes" id="UP000001593"/>
    </source>
</evidence>
<dbReference type="HOGENOM" id="CLU_1770276_0_0_1"/>
<dbReference type="InterPro" id="IPR050363">
    <property type="entry name" value="MIP/Aquaporin"/>
</dbReference>
<evidence type="ECO:0000256" key="4">
    <source>
        <dbReference type="ARBA" id="ARBA00022692"/>
    </source>
</evidence>
<dbReference type="InParanoid" id="A7S5L0"/>
<evidence type="ECO:0000256" key="8">
    <source>
        <dbReference type="SAM" id="Phobius"/>
    </source>
</evidence>
<protein>
    <recommendedName>
        <fullName evidence="11">Aquaporin</fullName>
    </recommendedName>
</protein>
<sequence>MATNRLRASPLVRECMAEFIATFILIIFGCGSVAQAVLSRQSHGTFFSINFSWGVGVTMGCYWAGGISGAHMNPAVTLALAVTRRFQWRRVAFFWAAQLTGAFVGAACVYGVYYESATIGPGSQLWDACWVVSRARYCTLSSLRCIT</sequence>
<evidence type="ECO:0000256" key="3">
    <source>
        <dbReference type="ARBA" id="ARBA00022448"/>
    </source>
</evidence>
<keyword evidence="6 8" id="KW-0472">Membrane</keyword>
<name>A7S5L0_NEMVE</name>
<reference evidence="9 10" key="1">
    <citation type="journal article" date="2007" name="Science">
        <title>Sea anemone genome reveals ancestral eumetazoan gene repertoire and genomic organization.</title>
        <authorList>
            <person name="Putnam N.H."/>
            <person name="Srivastava M."/>
            <person name="Hellsten U."/>
            <person name="Dirks B."/>
            <person name="Chapman J."/>
            <person name="Salamov A."/>
            <person name="Terry A."/>
            <person name="Shapiro H."/>
            <person name="Lindquist E."/>
            <person name="Kapitonov V.V."/>
            <person name="Jurka J."/>
            <person name="Genikhovich G."/>
            <person name="Grigoriev I.V."/>
            <person name="Lucas S.M."/>
            <person name="Steele R.E."/>
            <person name="Finnerty J.R."/>
            <person name="Technau U."/>
            <person name="Martindale M.Q."/>
            <person name="Rokhsar D.S."/>
        </authorList>
    </citation>
    <scope>NUCLEOTIDE SEQUENCE [LARGE SCALE GENOMIC DNA]</scope>
    <source>
        <strain evidence="10">CH2 X CH6</strain>
    </source>
</reference>
<dbReference type="PRINTS" id="PR00783">
    <property type="entry name" value="MINTRINSICP"/>
</dbReference>
<dbReference type="GO" id="GO:0006833">
    <property type="term" value="P:water transport"/>
    <property type="evidence" value="ECO:0000318"/>
    <property type="project" value="GO_Central"/>
</dbReference>
<proteinExistence type="inferred from homology"/>
<keyword evidence="5 8" id="KW-1133">Transmembrane helix</keyword>
<dbReference type="SUPFAM" id="SSF81338">
    <property type="entry name" value="Aquaporin-like"/>
    <property type="match status" value="1"/>
</dbReference>
<dbReference type="InterPro" id="IPR023271">
    <property type="entry name" value="Aquaporin-like"/>
</dbReference>
<dbReference type="InterPro" id="IPR022357">
    <property type="entry name" value="MIP_CS"/>
</dbReference>
<evidence type="ECO:0000256" key="5">
    <source>
        <dbReference type="ARBA" id="ARBA00022989"/>
    </source>
</evidence>
<dbReference type="InterPro" id="IPR000425">
    <property type="entry name" value="MIP"/>
</dbReference>
<dbReference type="Proteomes" id="UP000001593">
    <property type="component" value="Unassembled WGS sequence"/>
</dbReference>
<evidence type="ECO:0000256" key="6">
    <source>
        <dbReference type="ARBA" id="ARBA00023136"/>
    </source>
</evidence>
<evidence type="ECO:0000256" key="7">
    <source>
        <dbReference type="RuleBase" id="RU000477"/>
    </source>
</evidence>
<dbReference type="PROSITE" id="PS00221">
    <property type="entry name" value="MIP"/>
    <property type="match status" value="1"/>
</dbReference>
<organism evidence="9 10">
    <name type="scientific">Nematostella vectensis</name>
    <name type="common">Starlet sea anemone</name>
    <dbReference type="NCBI Taxonomy" id="45351"/>
    <lineage>
        <taxon>Eukaryota</taxon>
        <taxon>Metazoa</taxon>
        <taxon>Cnidaria</taxon>
        <taxon>Anthozoa</taxon>
        <taxon>Hexacorallia</taxon>
        <taxon>Actiniaria</taxon>
        <taxon>Edwardsiidae</taxon>
        <taxon>Nematostella</taxon>
    </lineage>
</organism>
<dbReference type="GO" id="GO:0016323">
    <property type="term" value="C:basolateral plasma membrane"/>
    <property type="evidence" value="ECO:0000318"/>
    <property type="project" value="GO_Central"/>
</dbReference>
<dbReference type="OMA" id="TRKANIC"/>
<dbReference type="PhylomeDB" id="A7S5L0"/>
<dbReference type="GO" id="GO:0015254">
    <property type="term" value="F:glycerol channel activity"/>
    <property type="evidence" value="ECO:0000318"/>
    <property type="project" value="GO_Central"/>
</dbReference>
<dbReference type="PANTHER" id="PTHR43829">
    <property type="entry name" value="AQUAPORIN OR AQUAGLYCEROPORIN RELATED"/>
    <property type="match status" value="1"/>
</dbReference>
<accession>A7S5L0</accession>
<evidence type="ECO:0000313" key="9">
    <source>
        <dbReference type="EMBL" id="EDO40995.1"/>
    </source>
</evidence>
<feature type="transmembrane region" description="Helical" evidence="8">
    <location>
        <begin position="91"/>
        <end position="113"/>
    </location>
</feature>
<dbReference type="STRING" id="45351.A7S5L0"/>
<dbReference type="GO" id="GO:0015250">
    <property type="term" value="F:water channel activity"/>
    <property type="evidence" value="ECO:0000318"/>
    <property type="project" value="GO_Central"/>
</dbReference>
<evidence type="ECO:0000256" key="1">
    <source>
        <dbReference type="ARBA" id="ARBA00004141"/>
    </source>
</evidence>
<dbReference type="PROSITE" id="PS51257">
    <property type="entry name" value="PROKAR_LIPOPROTEIN"/>
    <property type="match status" value="1"/>
</dbReference>
<feature type="transmembrane region" description="Helical" evidence="8">
    <location>
        <begin position="50"/>
        <end position="70"/>
    </location>
</feature>
<dbReference type="EMBL" id="DS469583">
    <property type="protein sequence ID" value="EDO40995.1"/>
    <property type="molecule type" value="Genomic_DNA"/>
</dbReference>
<keyword evidence="10" id="KW-1185">Reference proteome</keyword>
<dbReference type="Gene3D" id="1.20.1080.10">
    <property type="entry name" value="Glycerol uptake facilitator protein"/>
    <property type="match status" value="1"/>
</dbReference>
<dbReference type="GO" id="GO:0005886">
    <property type="term" value="C:plasma membrane"/>
    <property type="evidence" value="ECO:0000318"/>
    <property type="project" value="GO_Central"/>
</dbReference>
<dbReference type="GO" id="GO:0015793">
    <property type="term" value="P:glycerol transmembrane transport"/>
    <property type="evidence" value="ECO:0000318"/>
    <property type="project" value="GO_Central"/>
</dbReference>
<dbReference type="AlphaFoldDB" id="A7S5L0"/>